<evidence type="ECO:0000259" key="2">
    <source>
        <dbReference type="Pfam" id="PF13355"/>
    </source>
</evidence>
<evidence type="ECO:0000259" key="4">
    <source>
        <dbReference type="Pfam" id="PF25515"/>
    </source>
</evidence>
<dbReference type="GO" id="GO:0051301">
    <property type="term" value="P:cell division"/>
    <property type="evidence" value="ECO:0007669"/>
    <property type="project" value="UniProtKB-KW"/>
</dbReference>
<evidence type="ECO:0000256" key="1">
    <source>
        <dbReference type="SAM" id="SignalP"/>
    </source>
</evidence>
<keyword evidence="5" id="KW-0131">Cell cycle</keyword>
<name>A0A2H4ZP09_9EUKA</name>
<feature type="signal peptide" evidence="1">
    <location>
        <begin position="1"/>
        <end position="22"/>
    </location>
</feature>
<dbReference type="AlphaFoldDB" id="A0A2H4ZP09"/>
<keyword evidence="5" id="KW-0132">Cell division</keyword>
<feature type="domain" description="Plastid division protein CDP1-like 1st alpha solenoid" evidence="4">
    <location>
        <begin position="9"/>
        <end position="99"/>
    </location>
</feature>
<keyword evidence="5" id="KW-0934">Plastid</keyword>
<accession>A0A2H4ZP09</accession>
<protein>
    <submittedName>
        <fullName evidence="5">Cell division protein Ftn2</fullName>
    </submittedName>
</protein>
<evidence type="ECO:0000313" key="5">
    <source>
        <dbReference type="EMBL" id="AUG32275.1"/>
    </source>
</evidence>
<proteinExistence type="predicted"/>
<dbReference type="Pfam" id="PF23468">
    <property type="entry name" value="ARC6"/>
    <property type="match status" value="1"/>
</dbReference>
<sequence>MQNGQDLNLVILISLACYRAASEDWDHRCYEKVTLWLQESINLISRTGRYPDKCLQLEKTFNFLLPYRVLDLVSRNSTNRTKRKHDLILVKLLLYQAQRFQHLDILLFVKNAAQPFFIQIFHYLTLQEQLDIYQSWEENQSPSGICLSTYAQLTSGFAQQKPELIFSALLRLYSLIGPKTSSILAHFQLLLGDVNQAENLFLQEQNIVDTIQQVNQPNQPENTLEILCYSTTDWLMSEVLSGYRGLNITANLEEWFGTETVLVYIEQEEHRRTHFYKLLLSMNFSSVSNAYFQNIEQLARRPSLLDRTTKSFVKNIYNHLNLIKRNKQDSSTQFAGKYFIHSTLSNLKFSCKKAGLSFISLSSMLLISIVLKSIITYPATYLNLLNKNIFLRQPNRYKKIIKIENRFINQSKSAIAINNSTLPIIHLQSSCLEIKNLIITWINHKANILAHKQLIEKNFNLVEKNLTKCLEQERQKCVKLNRYNNIQARIITLAILSKGSEGLEVEALIQYNGKQVNKDNQLLSTIAERVFTVTYRLHYSSGLWRLYNYVNLSFM</sequence>
<dbReference type="InterPro" id="IPR025344">
    <property type="entry name" value="CDP1-like_IMS"/>
</dbReference>
<dbReference type="EMBL" id="MG264610">
    <property type="protein sequence ID" value="AUG32275.1"/>
    <property type="molecule type" value="Genomic_DNA"/>
</dbReference>
<evidence type="ECO:0000259" key="3">
    <source>
        <dbReference type="Pfam" id="PF23468"/>
    </source>
</evidence>
<organism evidence="5">
    <name type="scientific">Paulinella longichromatophora</name>
    <dbReference type="NCBI Taxonomy" id="1708747"/>
    <lineage>
        <taxon>Eukaryota</taxon>
        <taxon>Sar</taxon>
        <taxon>Rhizaria</taxon>
        <taxon>Cercozoa</taxon>
        <taxon>Imbricatea</taxon>
        <taxon>Silicofilosea</taxon>
        <taxon>Euglyphida</taxon>
        <taxon>Paulinellidae</taxon>
        <taxon>Paulinella</taxon>
    </lineage>
</organism>
<dbReference type="Pfam" id="PF13355">
    <property type="entry name" value="ARC6-like_IMS"/>
    <property type="match status" value="1"/>
</dbReference>
<feature type="domain" description="Plastid division protein CDP1-like 2nd alpha solenoid" evidence="3">
    <location>
        <begin position="123"/>
        <end position="273"/>
    </location>
</feature>
<dbReference type="InterPro" id="IPR058032">
    <property type="entry name" value="CDP1-like_a_solenoid_1"/>
</dbReference>
<keyword evidence="1" id="KW-0732">Signal</keyword>
<dbReference type="Pfam" id="PF25515">
    <property type="entry name" value="Arm_PDR"/>
    <property type="match status" value="1"/>
</dbReference>
<feature type="chain" id="PRO_5014130178" evidence="1">
    <location>
        <begin position="23"/>
        <end position="555"/>
    </location>
</feature>
<dbReference type="InterPro" id="IPR057137">
    <property type="entry name" value="CDP1-like_a_solenoid_2"/>
</dbReference>
<gene>
    <name evidence="5" type="ORF">PLO_276</name>
</gene>
<geneLocation type="plastid" evidence="5"/>
<feature type="domain" description="Plastid division protein CDP1-like IMS" evidence="2">
    <location>
        <begin position="436"/>
        <end position="546"/>
    </location>
</feature>
<reference evidence="5" key="1">
    <citation type="submission" date="2017-10" db="EMBL/GenBank/DDBJ databases">
        <title>Paulinella longichromatophora chromatophore genome.</title>
        <authorList>
            <person name="Lhee D."/>
            <person name="Yoon H.S."/>
        </authorList>
    </citation>
    <scope>NUCLEOTIDE SEQUENCE</scope>
</reference>